<dbReference type="GO" id="GO:0042802">
    <property type="term" value="F:identical protein binding"/>
    <property type="evidence" value="ECO:0007669"/>
    <property type="project" value="UniProtKB-ARBA"/>
</dbReference>
<evidence type="ECO:0000256" key="2">
    <source>
        <dbReference type="ARBA" id="ARBA00004496"/>
    </source>
</evidence>
<evidence type="ECO:0000256" key="7">
    <source>
        <dbReference type="ARBA" id="ARBA00022664"/>
    </source>
</evidence>
<keyword evidence="9 17" id="KW-0540">Nuclease</keyword>
<gene>
    <name evidence="17" type="primary">rnc</name>
    <name evidence="21" type="ORF">SAMN04487984_0164</name>
</gene>
<dbReference type="GO" id="GO:0006364">
    <property type="term" value="P:rRNA processing"/>
    <property type="evidence" value="ECO:0007669"/>
    <property type="project" value="UniProtKB-UniRule"/>
</dbReference>
<organism evidence="21 22">
    <name type="scientific">Aerococcus suis</name>
    <dbReference type="NCBI Taxonomy" id="371602"/>
    <lineage>
        <taxon>Bacteria</taxon>
        <taxon>Bacillati</taxon>
        <taxon>Bacillota</taxon>
        <taxon>Bacilli</taxon>
        <taxon>Lactobacillales</taxon>
        <taxon>Aerococcaceae</taxon>
        <taxon>Aerococcus</taxon>
    </lineage>
</organism>
<dbReference type="HAMAP" id="MF_00104">
    <property type="entry name" value="RNase_III"/>
    <property type="match status" value="1"/>
</dbReference>
<evidence type="ECO:0000313" key="21">
    <source>
        <dbReference type="EMBL" id="SMC30408.1"/>
    </source>
</evidence>
<evidence type="ECO:0000256" key="16">
    <source>
        <dbReference type="ARBA" id="ARBA00053741"/>
    </source>
</evidence>
<dbReference type="FunFam" id="3.30.160.20:FF:000003">
    <property type="entry name" value="Ribonuclease 3"/>
    <property type="match status" value="1"/>
</dbReference>
<evidence type="ECO:0000256" key="17">
    <source>
        <dbReference type="HAMAP-Rule" id="MF_00104"/>
    </source>
</evidence>
<sequence>MDIQAIKQLLADKFDLHMQNQNHYVEAFTHSSYKNENRRKHLVDNERIEFLGDAVLDLQVSRYLYLHYTDMPEGDMSRLRALIVREESLAKRCKECGFDQFLRLGHGEESSGGRTRESLLCDLFESVLGAIYLDLGIDAVEHFLEITIYPKIKSGYFNRQVDAKTALQEELQKNGNIQLDYQLIGEEGPAHDKRFKVAVELDGDIIGEGKGRSKKAAEQAAAQSALDAQRANQADDKH</sequence>
<comment type="cofactor">
    <cofactor evidence="17">
        <name>Mg(2+)</name>
        <dbReference type="ChEBI" id="CHEBI:18420"/>
    </cofactor>
</comment>
<dbReference type="GO" id="GO:0004525">
    <property type="term" value="F:ribonuclease III activity"/>
    <property type="evidence" value="ECO:0007669"/>
    <property type="project" value="UniProtKB-UniRule"/>
</dbReference>
<dbReference type="Pfam" id="PF00035">
    <property type="entry name" value="dsrm"/>
    <property type="match status" value="1"/>
</dbReference>
<dbReference type="AlphaFoldDB" id="A0A1W1Y3V2"/>
<accession>A0A1W1Y3V2</accession>
<dbReference type="InterPro" id="IPR036389">
    <property type="entry name" value="RNase_III_sf"/>
</dbReference>
<evidence type="ECO:0000256" key="1">
    <source>
        <dbReference type="ARBA" id="ARBA00000109"/>
    </source>
</evidence>
<dbReference type="PROSITE" id="PS50137">
    <property type="entry name" value="DS_RBD"/>
    <property type="match status" value="1"/>
</dbReference>
<dbReference type="GO" id="GO:0046872">
    <property type="term" value="F:metal ion binding"/>
    <property type="evidence" value="ECO:0007669"/>
    <property type="project" value="UniProtKB-KW"/>
</dbReference>
<dbReference type="STRING" id="371602.SAMN04487984_0164"/>
<comment type="subcellular location">
    <subcellularLocation>
        <location evidence="2 17">Cytoplasm</location>
    </subcellularLocation>
</comment>
<evidence type="ECO:0000313" key="22">
    <source>
        <dbReference type="Proteomes" id="UP000243884"/>
    </source>
</evidence>
<dbReference type="GO" id="GO:0010468">
    <property type="term" value="P:regulation of gene expression"/>
    <property type="evidence" value="ECO:0007669"/>
    <property type="project" value="TreeGrafter"/>
</dbReference>
<dbReference type="Proteomes" id="UP000243884">
    <property type="component" value="Unassembled WGS sequence"/>
</dbReference>
<evidence type="ECO:0000256" key="4">
    <source>
        <dbReference type="ARBA" id="ARBA00011738"/>
    </source>
</evidence>
<reference evidence="22" key="1">
    <citation type="submission" date="2017-04" db="EMBL/GenBank/DDBJ databases">
        <authorList>
            <person name="Varghese N."/>
            <person name="Submissions S."/>
        </authorList>
    </citation>
    <scope>NUCLEOTIDE SEQUENCE [LARGE SCALE GENOMIC DNA]</scope>
    <source>
        <strain evidence="22">DSM 21500</strain>
    </source>
</reference>
<comment type="subunit">
    <text evidence="4 17">Homodimer.</text>
</comment>
<dbReference type="SMART" id="SM00535">
    <property type="entry name" value="RIBOc"/>
    <property type="match status" value="1"/>
</dbReference>
<evidence type="ECO:0000256" key="14">
    <source>
        <dbReference type="ARBA" id="ARBA00022842"/>
    </source>
</evidence>
<comment type="catalytic activity">
    <reaction evidence="1 17">
        <text>Endonucleolytic cleavage to 5'-phosphomonoester.</text>
        <dbReference type="EC" id="3.1.26.3"/>
    </reaction>
</comment>
<keyword evidence="22" id="KW-1185">Reference proteome</keyword>
<dbReference type="GO" id="GO:0019843">
    <property type="term" value="F:rRNA binding"/>
    <property type="evidence" value="ECO:0007669"/>
    <property type="project" value="UniProtKB-KW"/>
</dbReference>
<dbReference type="FunFam" id="1.10.1520.10:FF:000001">
    <property type="entry name" value="Ribonuclease 3"/>
    <property type="match status" value="1"/>
</dbReference>
<evidence type="ECO:0000256" key="5">
    <source>
        <dbReference type="ARBA" id="ARBA00022490"/>
    </source>
</evidence>
<dbReference type="GO" id="GO:0005737">
    <property type="term" value="C:cytoplasm"/>
    <property type="evidence" value="ECO:0007669"/>
    <property type="project" value="UniProtKB-SubCell"/>
</dbReference>
<comment type="function">
    <text evidence="17">Digests double-stranded RNA. Involved in the processing of primary rRNA transcript to yield the immediate precursors to the large and small rRNAs (23S and 16S). Processes some mRNAs, and tRNAs when they are encoded in the rRNA operon. Processes pre-crRNA and tracrRNA of type II CRISPR loci if present in the organism.</text>
</comment>
<dbReference type="Gene3D" id="1.10.1520.10">
    <property type="entry name" value="Ribonuclease III domain"/>
    <property type="match status" value="1"/>
</dbReference>
<dbReference type="EMBL" id="FWXK01000001">
    <property type="protein sequence ID" value="SMC30408.1"/>
    <property type="molecule type" value="Genomic_DNA"/>
</dbReference>
<dbReference type="GO" id="GO:0006397">
    <property type="term" value="P:mRNA processing"/>
    <property type="evidence" value="ECO:0007669"/>
    <property type="project" value="UniProtKB-UniRule"/>
</dbReference>
<dbReference type="PANTHER" id="PTHR11207">
    <property type="entry name" value="RIBONUCLEASE III"/>
    <property type="match status" value="1"/>
</dbReference>
<keyword evidence="13 17" id="KW-0378">Hydrolase</keyword>
<feature type="binding site" evidence="17">
    <location>
        <position position="49"/>
    </location>
    <ligand>
        <name>Mg(2+)</name>
        <dbReference type="ChEBI" id="CHEBI:18420"/>
    </ligand>
</feature>
<feature type="domain" description="DRBM" evidence="19">
    <location>
        <begin position="162"/>
        <end position="231"/>
    </location>
</feature>
<dbReference type="GO" id="GO:0003725">
    <property type="term" value="F:double-stranded RNA binding"/>
    <property type="evidence" value="ECO:0007669"/>
    <property type="project" value="TreeGrafter"/>
</dbReference>
<dbReference type="InterPro" id="IPR011907">
    <property type="entry name" value="RNase_III"/>
</dbReference>
<dbReference type="SUPFAM" id="SSF54768">
    <property type="entry name" value="dsRNA-binding domain-like"/>
    <property type="match status" value="1"/>
</dbReference>
<dbReference type="Pfam" id="PF14622">
    <property type="entry name" value="Ribonucleas_3_3"/>
    <property type="match status" value="1"/>
</dbReference>
<evidence type="ECO:0000259" key="19">
    <source>
        <dbReference type="PROSITE" id="PS50137"/>
    </source>
</evidence>
<proteinExistence type="inferred from homology"/>
<evidence type="ECO:0000256" key="10">
    <source>
        <dbReference type="ARBA" id="ARBA00022723"/>
    </source>
</evidence>
<dbReference type="PANTHER" id="PTHR11207:SF0">
    <property type="entry name" value="RIBONUCLEASE 3"/>
    <property type="match status" value="1"/>
</dbReference>
<keyword evidence="6 17" id="KW-0698">rRNA processing</keyword>
<dbReference type="EC" id="3.1.26.3" evidence="17"/>
<feature type="compositionally biased region" description="Low complexity" evidence="18">
    <location>
        <begin position="218"/>
        <end position="231"/>
    </location>
</feature>
<feature type="binding site" evidence="17">
    <location>
        <position position="122"/>
    </location>
    <ligand>
        <name>Mg(2+)</name>
        <dbReference type="ChEBI" id="CHEBI:18420"/>
    </ligand>
</feature>
<dbReference type="RefSeq" id="WP_084097775.1">
    <property type="nucleotide sequence ID" value="NZ_FWXK01000001.1"/>
</dbReference>
<evidence type="ECO:0000256" key="8">
    <source>
        <dbReference type="ARBA" id="ARBA00022694"/>
    </source>
</evidence>
<keyword evidence="15 17" id="KW-0694">RNA-binding</keyword>
<dbReference type="OrthoDB" id="9805026at2"/>
<feature type="binding site" evidence="17">
    <location>
        <position position="125"/>
    </location>
    <ligand>
        <name>Mg(2+)</name>
        <dbReference type="ChEBI" id="CHEBI:18420"/>
    </ligand>
</feature>
<dbReference type="InterPro" id="IPR000999">
    <property type="entry name" value="RNase_III_dom"/>
</dbReference>
<keyword evidence="7 17" id="KW-0507">mRNA processing</keyword>
<dbReference type="CDD" id="cd10845">
    <property type="entry name" value="DSRM_RNAse_III_family"/>
    <property type="match status" value="1"/>
</dbReference>
<comment type="similarity">
    <text evidence="3">Belongs to the ribonuclease III family.</text>
</comment>
<evidence type="ECO:0000256" key="9">
    <source>
        <dbReference type="ARBA" id="ARBA00022722"/>
    </source>
</evidence>
<keyword evidence="10 17" id="KW-0479">Metal-binding</keyword>
<feature type="active site" evidence="17">
    <location>
        <position position="125"/>
    </location>
</feature>
<dbReference type="SMART" id="SM00358">
    <property type="entry name" value="DSRM"/>
    <property type="match status" value="1"/>
</dbReference>
<evidence type="ECO:0000256" key="3">
    <source>
        <dbReference type="ARBA" id="ARBA00010183"/>
    </source>
</evidence>
<evidence type="ECO:0000256" key="13">
    <source>
        <dbReference type="ARBA" id="ARBA00022801"/>
    </source>
</evidence>
<feature type="region of interest" description="Disordered" evidence="18">
    <location>
        <begin position="209"/>
        <end position="238"/>
    </location>
</feature>
<evidence type="ECO:0000256" key="15">
    <source>
        <dbReference type="ARBA" id="ARBA00022884"/>
    </source>
</evidence>
<evidence type="ECO:0000259" key="20">
    <source>
        <dbReference type="PROSITE" id="PS50142"/>
    </source>
</evidence>
<dbReference type="SUPFAM" id="SSF69065">
    <property type="entry name" value="RNase III domain-like"/>
    <property type="match status" value="1"/>
</dbReference>
<evidence type="ECO:0000256" key="12">
    <source>
        <dbReference type="ARBA" id="ARBA00022759"/>
    </source>
</evidence>
<feature type="active site" evidence="17">
    <location>
        <position position="53"/>
    </location>
</feature>
<dbReference type="Gene3D" id="3.30.160.20">
    <property type="match status" value="1"/>
</dbReference>
<feature type="domain" description="RNase III" evidence="20">
    <location>
        <begin position="7"/>
        <end position="136"/>
    </location>
</feature>
<keyword evidence="12 17" id="KW-0255">Endonuclease</keyword>
<keyword evidence="11 17" id="KW-0699">rRNA-binding</keyword>
<name>A0A1W1Y3V2_9LACT</name>
<evidence type="ECO:0000256" key="6">
    <source>
        <dbReference type="ARBA" id="ARBA00022552"/>
    </source>
</evidence>
<evidence type="ECO:0000256" key="11">
    <source>
        <dbReference type="ARBA" id="ARBA00022730"/>
    </source>
</evidence>
<dbReference type="CDD" id="cd00593">
    <property type="entry name" value="RIBOc"/>
    <property type="match status" value="1"/>
</dbReference>
<dbReference type="InterPro" id="IPR014720">
    <property type="entry name" value="dsRBD_dom"/>
</dbReference>
<dbReference type="NCBIfam" id="TIGR02191">
    <property type="entry name" value="RNaseIII"/>
    <property type="match status" value="1"/>
</dbReference>
<evidence type="ECO:0000256" key="18">
    <source>
        <dbReference type="SAM" id="MobiDB-lite"/>
    </source>
</evidence>
<dbReference type="GO" id="GO:0008033">
    <property type="term" value="P:tRNA processing"/>
    <property type="evidence" value="ECO:0007669"/>
    <property type="project" value="UniProtKB-KW"/>
</dbReference>
<dbReference type="PROSITE" id="PS50142">
    <property type="entry name" value="RNASE_3_2"/>
    <property type="match status" value="1"/>
</dbReference>
<keyword evidence="5 17" id="KW-0963">Cytoplasm</keyword>
<protein>
    <recommendedName>
        <fullName evidence="17">Ribonuclease 3</fullName>
        <ecNumber evidence="17">3.1.26.3</ecNumber>
    </recommendedName>
    <alternativeName>
        <fullName evidence="17">Ribonuclease III</fullName>
        <shortName evidence="17">RNase III</shortName>
    </alternativeName>
</protein>
<keyword evidence="8 17" id="KW-0819">tRNA processing</keyword>
<keyword evidence="14 17" id="KW-0460">Magnesium</keyword>
<comment type="function">
    <text evidence="16">Digests double-stranded RNA. Involved in the processing of primary rRNA transcript to yield the immediate precursors to the large and small rRNAs (23S and 16S). Also processes some mRNAs, and tRNAs when they are encoded in the rRNA operon.</text>
</comment>